<name>A0A9D4PS73_RHISA</name>
<protein>
    <submittedName>
        <fullName evidence="2">Uncharacterized protein</fullName>
    </submittedName>
</protein>
<feature type="compositionally biased region" description="Polar residues" evidence="1">
    <location>
        <begin position="77"/>
        <end position="90"/>
    </location>
</feature>
<keyword evidence="3" id="KW-1185">Reference proteome</keyword>
<evidence type="ECO:0000313" key="3">
    <source>
        <dbReference type="Proteomes" id="UP000821837"/>
    </source>
</evidence>
<reference evidence="2" key="2">
    <citation type="submission" date="2021-09" db="EMBL/GenBank/DDBJ databases">
        <authorList>
            <person name="Jia N."/>
            <person name="Wang J."/>
            <person name="Shi W."/>
            <person name="Du L."/>
            <person name="Sun Y."/>
            <person name="Zhan W."/>
            <person name="Jiang J."/>
            <person name="Wang Q."/>
            <person name="Zhang B."/>
            <person name="Ji P."/>
            <person name="Sakyi L.B."/>
            <person name="Cui X."/>
            <person name="Yuan T."/>
            <person name="Jiang B."/>
            <person name="Yang W."/>
            <person name="Lam T.T.-Y."/>
            <person name="Chang Q."/>
            <person name="Ding S."/>
            <person name="Wang X."/>
            <person name="Zhu J."/>
            <person name="Ruan X."/>
            <person name="Zhao L."/>
            <person name="Wei J."/>
            <person name="Que T."/>
            <person name="Du C."/>
            <person name="Cheng J."/>
            <person name="Dai P."/>
            <person name="Han X."/>
            <person name="Huang E."/>
            <person name="Gao Y."/>
            <person name="Liu J."/>
            <person name="Shao H."/>
            <person name="Ye R."/>
            <person name="Li L."/>
            <person name="Wei W."/>
            <person name="Wang X."/>
            <person name="Wang C."/>
            <person name="Huo Q."/>
            <person name="Li W."/>
            <person name="Guo W."/>
            <person name="Chen H."/>
            <person name="Chen S."/>
            <person name="Zhou L."/>
            <person name="Zhou L."/>
            <person name="Ni X."/>
            <person name="Tian J."/>
            <person name="Zhou Y."/>
            <person name="Sheng Y."/>
            <person name="Liu T."/>
            <person name="Pan Y."/>
            <person name="Xia L."/>
            <person name="Li J."/>
            <person name="Zhao F."/>
            <person name="Cao W."/>
        </authorList>
    </citation>
    <scope>NUCLEOTIDE SEQUENCE</scope>
    <source>
        <strain evidence="2">Rsan-2018</strain>
        <tissue evidence="2">Larvae</tissue>
    </source>
</reference>
<dbReference type="AlphaFoldDB" id="A0A9D4PS73"/>
<sequence>MPPERKAKLSLFSSMGVDPERPVPTANSRVGATKPQTTVALIIDLCARLAGSPPMPGRAENVESLSYLLRLIASSPSSGSLRTVDTQATRPLTPKPEHSSTGLKATCLRFAVPGINSSATMI</sequence>
<comment type="caution">
    <text evidence="2">The sequence shown here is derived from an EMBL/GenBank/DDBJ whole genome shotgun (WGS) entry which is preliminary data.</text>
</comment>
<feature type="region of interest" description="Disordered" evidence="1">
    <location>
        <begin position="1"/>
        <end position="32"/>
    </location>
</feature>
<proteinExistence type="predicted"/>
<reference evidence="2" key="1">
    <citation type="journal article" date="2020" name="Cell">
        <title>Large-Scale Comparative Analyses of Tick Genomes Elucidate Their Genetic Diversity and Vector Capacities.</title>
        <authorList>
            <consortium name="Tick Genome and Microbiome Consortium (TIGMIC)"/>
            <person name="Jia N."/>
            <person name="Wang J."/>
            <person name="Shi W."/>
            <person name="Du L."/>
            <person name="Sun Y."/>
            <person name="Zhan W."/>
            <person name="Jiang J.F."/>
            <person name="Wang Q."/>
            <person name="Zhang B."/>
            <person name="Ji P."/>
            <person name="Bell-Sakyi L."/>
            <person name="Cui X.M."/>
            <person name="Yuan T.T."/>
            <person name="Jiang B.G."/>
            <person name="Yang W.F."/>
            <person name="Lam T.T."/>
            <person name="Chang Q.C."/>
            <person name="Ding S.J."/>
            <person name="Wang X.J."/>
            <person name="Zhu J.G."/>
            <person name="Ruan X.D."/>
            <person name="Zhao L."/>
            <person name="Wei J.T."/>
            <person name="Ye R.Z."/>
            <person name="Que T.C."/>
            <person name="Du C.H."/>
            <person name="Zhou Y.H."/>
            <person name="Cheng J.X."/>
            <person name="Dai P.F."/>
            <person name="Guo W.B."/>
            <person name="Han X.H."/>
            <person name="Huang E.J."/>
            <person name="Li L.F."/>
            <person name="Wei W."/>
            <person name="Gao Y.C."/>
            <person name="Liu J.Z."/>
            <person name="Shao H.Z."/>
            <person name="Wang X."/>
            <person name="Wang C.C."/>
            <person name="Yang T.C."/>
            <person name="Huo Q.B."/>
            <person name="Li W."/>
            <person name="Chen H.Y."/>
            <person name="Chen S.E."/>
            <person name="Zhou L.G."/>
            <person name="Ni X.B."/>
            <person name="Tian J.H."/>
            <person name="Sheng Y."/>
            <person name="Liu T."/>
            <person name="Pan Y.S."/>
            <person name="Xia L.Y."/>
            <person name="Li J."/>
            <person name="Zhao F."/>
            <person name="Cao W.C."/>
        </authorList>
    </citation>
    <scope>NUCLEOTIDE SEQUENCE</scope>
    <source>
        <strain evidence="2">Rsan-2018</strain>
    </source>
</reference>
<evidence type="ECO:0000313" key="2">
    <source>
        <dbReference type="EMBL" id="KAH7951379.1"/>
    </source>
</evidence>
<evidence type="ECO:0000256" key="1">
    <source>
        <dbReference type="SAM" id="MobiDB-lite"/>
    </source>
</evidence>
<gene>
    <name evidence="2" type="ORF">HPB52_008346</name>
</gene>
<accession>A0A9D4PS73</accession>
<organism evidence="2 3">
    <name type="scientific">Rhipicephalus sanguineus</name>
    <name type="common">Brown dog tick</name>
    <name type="synonym">Ixodes sanguineus</name>
    <dbReference type="NCBI Taxonomy" id="34632"/>
    <lineage>
        <taxon>Eukaryota</taxon>
        <taxon>Metazoa</taxon>
        <taxon>Ecdysozoa</taxon>
        <taxon>Arthropoda</taxon>
        <taxon>Chelicerata</taxon>
        <taxon>Arachnida</taxon>
        <taxon>Acari</taxon>
        <taxon>Parasitiformes</taxon>
        <taxon>Ixodida</taxon>
        <taxon>Ixodoidea</taxon>
        <taxon>Ixodidae</taxon>
        <taxon>Rhipicephalinae</taxon>
        <taxon>Rhipicephalus</taxon>
        <taxon>Rhipicephalus</taxon>
    </lineage>
</organism>
<feature type="region of interest" description="Disordered" evidence="1">
    <location>
        <begin position="77"/>
        <end position="100"/>
    </location>
</feature>
<dbReference type="EMBL" id="JABSTV010001251">
    <property type="protein sequence ID" value="KAH7951379.1"/>
    <property type="molecule type" value="Genomic_DNA"/>
</dbReference>
<dbReference type="Proteomes" id="UP000821837">
    <property type="component" value="Chromosome 5"/>
</dbReference>